<feature type="compositionally biased region" description="Basic and acidic residues" evidence="2">
    <location>
        <begin position="27"/>
        <end position="43"/>
    </location>
</feature>
<sequence length="676" mass="73868">MTEIDIDSEESFMSDGDYSGSTATSVEEDKGVAIGSDNKRHTVENGVGTQTATRPTSSIASRRSSASINGVPLLGQTKQDVASEVARRIREISQSMDNGPKYVAKPEPRKLSLKKRWRDSFYGGSSHESSPTAPTHTPGSRTSIIISTPTLKQGSKSSALEISKPISRANSVTAPVKRQATNPSPQRNSFHGDCPPPSSAQSDHGGLVRNPSVKYGGRRISGPIEVNGTPDFQTVPLSQYNHNNPSVTSLQLSSCHTPATTSDGVVETIEMTSQASHFHSMRRKSDGALLNTITNHANGRSNSLNATSANVTLENPPPVSSMLLPAGAGSLSRKPSSLSGSAVSANHKLSVQKSSPQLKHKHSPNMSIDETTMEPGLALELERRKVMELKRIATNQNVEKLQLVKQAERDRLLFEETEKLLEGQRNEVSRLVQELERVEKLRKEDKEGHLEVIDSLQRAVGSNKVQAMGVTRKVVKEGDNESVEAAADVQDEDRDVVMETETVTAPTKDEVAESIAMATAAMERTTAAEAAIVHLESEINHLRLHRDSLRDALTSLRKSSDIEIKSYRDQCMRLEKRLAELEGDKKTAVASQSKNASAPNSLGLKRLSSSSALGKSSLFIRNELYQELFDRDADVVRKIHENIEEEEEGRMSQVPENDSAHERRGVPRFITVVEEE</sequence>
<feature type="compositionally biased region" description="Polar residues" evidence="2">
    <location>
        <begin position="126"/>
        <end position="160"/>
    </location>
</feature>
<keyword evidence="1" id="KW-0175">Coiled coil</keyword>
<evidence type="ECO:0000313" key="5">
    <source>
        <dbReference type="Proteomes" id="UP000182444"/>
    </source>
</evidence>
<feature type="compositionally biased region" description="Polar residues" evidence="2">
    <location>
        <begin position="168"/>
        <end position="189"/>
    </location>
</feature>
<feature type="compositionally biased region" description="Acidic residues" evidence="2">
    <location>
        <begin position="1"/>
        <end position="12"/>
    </location>
</feature>
<evidence type="ECO:0000256" key="2">
    <source>
        <dbReference type="SAM" id="MobiDB-lite"/>
    </source>
</evidence>
<organism evidence="3 5">
    <name type="scientific">Yarrowia lipolytica</name>
    <name type="common">Candida lipolytica</name>
    <dbReference type="NCBI Taxonomy" id="4952"/>
    <lineage>
        <taxon>Eukaryota</taxon>
        <taxon>Fungi</taxon>
        <taxon>Dikarya</taxon>
        <taxon>Ascomycota</taxon>
        <taxon>Saccharomycotina</taxon>
        <taxon>Dipodascomycetes</taxon>
        <taxon>Dipodascales</taxon>
        <taxon>Dipodascales incertae sedis</taxon>
        <taxon>Yarrowia</taxon>
    </lineage>
</organism>
<evidence type="ECO:0000256" key="1">
    <source>
        <dbReference type="SAM" id="Coils"/>
    </source>
</evidence>
<proteinExistence type="predicted"/>
<protein>
    <submittedName>
        <fullName evidence="3">Uncharacterized protein</fullName>
    </submittedName>
</protein>
<reference evidence="3 5" key="1">
    <citation type="journal article" date="2016" name="PLoS ONE">
        <title>Sequence Assembly of Yarrowia lipolytica Strain W29/CLIB89 Shows Transposable Element Diversity.</title>
        <authorList>
            <person name="Magnan C."/>
            <person name="Yu J."/>
            <person name="Chang I."/>
            <person name="Jahn E."/>
            <person name="Kanomata Y."/>
            <person name="Wu J."/>
            <person name="Zeller M."/>
            <person name="Oakes M."/>
            <person name="Baldi P."/>
            <person name="Sandmeyer S."/>
        </authorList>
    </citation>
    <scope>NUCLEOTIDE SEQUENCE [LARGE SCALE GENOMIC DNA]</scope>
    <source>
        <strain evidence="3">CLIB89</strain>
        <strain evidence="5">CLIB89(W29)</strain>
    </source>
</reference>
<feature type="compositionally biased region" description="Low complexity" evidence="2">
    <location>
        <begin position="329"/>
        <end position="341"/>
    </location>
</feature>
<dbReference type="AlphaFoldDB" id="A0A1H6QBH8"/>
<evidence type="ECO:0000313" key="6">
    <source>
        <dbReference type="Proteomes" id="UP000256601"/>
    </source>
</evidence>
<feature type="region of interest" description="Disordered" evidence="2">
    <location>
        <begin position="640"/>
        <end position="676"/>
    </location>
</feature>
<evidence type="ECO:0000313" key="3">
    <source>
        <dbReference type="EMBL" id="AOW04248.1"/>
    </source>
</evidence>
<feature type="region of interest" description="Disordered" evidence="2">
    <location>
        <begin position="1"/>
        <end position="72"/>
    </location>
</feature>
<dbReference type="Proteomes" id="UP000256601">
    <property type="component" value="Unassembled WGS sequence"/>
</dbReference>
<dbReference type="RefSeq" id="XP_502977.1">
    <property type="nucleotide sequence ID" value="XM_502977.1"/>
</dbReference>
<feature type="compositionally biased region" description="Low complexity" evidence="2">
    <location>
        <begin position="51"/>
        <end position="68"/>
    </location>
</feature>
<feature type="region of interest" description="Disordered" evidence="2">
    <location>
        <begin position="316"/>
        <end position="370"/>
    </location>
</feature>
<feature type="compositionally biased region" description="Polar residues" evidence="2">
    <location>
        <begin position="342"/>
        <end position="357"/>
    </location>
</feature>
<evidence type="ECO:0000313" key="4">
    <source>
        <dbReference type="EMBL" id="RDW24627.1"/>
    </source>
</evidence>
<dbReference type="OrthoDB" id="4092391at2759"/>
<feature type="compositionally biased region" description="Polar residues" evidence="2">
    <location>
        <begin position="589"/>
        <end position="600"/>
    </location>
</feature>
<accession>A0A1H6QBH8</accession>
<dbReference type="VEuPathDB" id="FungiDB:YALI1_D22804g"/>
<feature type="region of interest" description="Disordered" evidence="2">
    <location>
        <begin position="93"/>
        <end position="212"/>
    </location>
</feature>
<feature type="region of interest" description="Disordered" evidence="2">
    <location>
        <begin position="583"/>
        <end position="604"/>
    </location>
</feature>
<dbReference type="KEGG" id="yli:2911108"/>
<dbReference type="VEuPathDB" id="FungiDB:YALI0_D18249g"/>
<name>A0A1H6QBH8_YARLL</name>
<dbReference type="GeneID" id="2911108"/>
<dbReference type="Proteomes" id="UP000182444">
    <property type="component" value="Chromosome 1D"/>
</dbReference>
<feature type="coiled-coil region" evidence="1">
    <location>
        <begin position="414"/>
        <end position="441"/>
    </location>
</feature>
<dbReference type="EMBL" id="CP017556">
    <property type="protein sequence ID" value="AOW04248.1"/>
    <property type="molecule type" value="Genomic_DNA"/>
</dbReference>
<gene>
    <name evidence="4" type="ORF">B0I71DRAFT_133975</name>
    <name evidence="3" type="ORF">YALI1_D22804g</name>
</gene>
<dbReference type="EMBL" id="KZ859026">
    <property type="protein sequence ID" value="RDW24627.1"/>
    <property type="molecule type" value="Genomic_DNA"/>
</dbReference>
<reference evidence="4 6" key="2">
    <citation type="submission" date="2018-07" db="EMBL/GenBank/DDBJ databases">
        <title>Draft Genome Assemblies for Five Robust Yarrowia lipolytica Strains Exhibiting High Lipid Production and Pentose Sugar Utilization and Sugar Alcohol Secretion from Undetoxified Lignocellulosic Biomass Hydrolysates.</title>
        <authorList>
            <consortium name="DOE Joint Genome Institute"/>
            <person name="Walker C."/>
            <person name="Ryu S."/>
            <person name="Na H."/>
            <person name="Zane M."/>
            <person name="LaButti K."/>
            <person name="Lipzen A."/>
            <person name="Haridas S."/>
            <person name="Barry K."/>
            <person name="Grigoriev I.V."/>
            <person name="Quarterman J."/>
            <person name="Slininger P."/>
            <person name="Dien B."/>
            <person name="Trinh C.T."/>
        </authorList>
    </citation>
    <scope>NUCLEOTIDE SEQUENCE [LARGE SCALE GENOMIC DNA]</scope>
    <source>
        <strain evidence="4 6">YB392</strain>
    </source>
</reference>